<dbReference type="AlphaFoldDB" id="A0A0E9WVM9"/>
<dbReference type="EMBL" id="GBXM01014145">
    <property type="protein sequence ID" value="JAH94432.1"/>
    <property type="molecule type" value="Transcribed_RNA"/>
</dbReference>
<reference evidence="2" key="1">
    <citation type="submission" date="2014-11" db="EMBL/GenBank/DDBJ databases">
        <authorList>
            <person name="Amaro Gonzalez C."/>
        </authorList>
    </citation>
    <scope>NUCLEOTIDE SEQUENCE</scope>
</reference>
<sequence length="94" mass="10999">MTREMPCFNPVSGYCRVFMLYGVLCMDLQKNICSLLQVCALVSCLFLIKVVCAPRTMLMADFFLFILFFILFFLLVVLVHHRNTFNNVHTFIYV</sequence>
<keyword evidence="1" id="KW-1133">Transmembrane helix</keyword>
<proteinExistence type="predicted"/>
<accession>A0A0E9WVM9</accession>
<organism evidence="2">
    <name type="scientific">Anguilla anguilla</name>
    <name type="common">European freshwater eel</name>
    <name type="synonym">Muraena anguilla</name>
    <dbReference type="NCBI Taxonomy" id="7936"/>
    <lineage>
        <taxon>Eukaryota</taxon>
        <taxon>Metazoa</taxon>
        <taxon>Chordata</taxon>
        <taxon>Craniata</taxon>
        <taxon>Vertebrata</taxon>
        <taxon>Euteleostomi</taxon>
        <taxon>Actinopterygii</taxon>
        <taxon>Neopterygii</taxon>
        <taxon>Teleostei</taxon>
        <taxon>Anguilliformes</taxon>
        <taxon>Anguillidae</taxon>
        <taxon>Anguilla</taxon>
    </lineage>
</organism>
<feature type="transmembrane region" description="Helical" evidence="1">
    <location>
        <begin position="28"/>
        <end position="48"/>
    </location>
</feature>
<name>A0A0E9WVM9_ANGAN</name>
<keyword evidence="1" id="KW-0812">Transmembrane</keyword>
<evidence type="ECO:0000256" key="1">
    <source>
        <dbReference type="SAM" id="Phobius"/>
    </source>
</evidence>
<protein>
    <submittedName>
        <fullName evidence="2">Uncharacterized protein</fullName>
    </submittedName>
</protein>
<evidence type="ECO:0000313" key="2">
    <source>
        <dbReference type="EMBL" id="JAH94432.1"/>
    </source>
</evidence>
<reference evidence="2" key="2">
    <citation type="journal article" date="2015" name="Fish Shellfish Immunol.">
        <title>Early steps in the European eel (Anguilla anguilla)-Vibrio vulnificus interaction in the gills: Role of the RtxA13 toxin.</title>
        <authorList>
            <person name="Callol A."/>
            <person name="Pajuelo D."/>
            <person name="Ebbesson L."/>
            <person name="Teles M."/>
            <person name="MacKenzie S."/>
            <person name="Amaro C."/>
        </authorList>
    </citation>
    <scope>NUCLEOTIDE SEQUENCE</scope>
</reference>
<keyword evidence="1" id="KW-0472">Membrane</keyword>
<feature type="transmembrane region" description="Helical" evidence="1">
    <location>
        <begin position="60"/>
        <end position="79"/>
    </location>
</feature>